<proteinExistence type="predicted"/>
<reference evidence="2 3" key="1">
    <citation type="journal article" date="2017" name="Nat. Commun.">
        <title>Genome assembly with in vitro proximity ligation data and whole-genome triplication in lettuce.</title>
        <authorList>
            <person name="Reyes-Chin-Wo S."/>
            <person name="Wang Z."/>
            <person name="Yang X."/>
            <person name="Kozik A."/>
            <person name="Arikit S."/>
            <person name="Song C."/>
            <person name="Xia L."/>
            <person name="Froenicke L."/>
            <person name="Lavelle D.O."/>
            <person name="Truco M.J."/>
            <person name="Xia R."/>
            <person name="Zhu S."/>
            <person name="Xu C."/>
            <person name="Xu H."/>
            <person name="Xu X."/>
            <person name="Cox K."/>
            <person name="Korf I."/>
            <person name="Meyers B.C."/>
            <person name="Michelmore R.W."/>
        </authorList>
    </citation>
    <scope>NUCLEOTIDE SEQUENCE [LARGE SCALE GENOMIC DNA]</scope>
    <source>
        <strain evidence="3">cv. Salinas</strain>
        <tissue evidence="2">Seedlings</tissue>
    </source>
</reference>
<dbReference type="GO" id="GO:0046983">
    <property type="term" value="F:protein dimerization activity"/>
    <property type="evidence" value="ECO:0007669"/>
    <property type="project" value="InterPro"/>
</dbReference>
<name>A0A9R1VLT4_LACSA</name>
<organism evidence="2 3">
    <name type="scientific">Lactuca sativa</name>
    <name type="common">Garden lettuce</name>
    <dbReference type="NCBI Taxonomy" id="4236"/>
    <lineage>
        <taxon>Eukaryota</taxon>
        <taxon>Viridiplantae</taxon>
        <taxon>Streptophyta</taxon>
        <taxon>Embryophyta</taxon>
        <taxon>Tracheophyta</taxon>
        <taxon>Spermatophyta</taxon>
        <taxon>Magnoliopsida</taxon>
        <taxon>eudicotyledons</taxon>
        <taxon>Gunneridae</taxon>
        <taxon>Pentapetalae</taxon>
        <taxon>asterids</taxon>
        <taxon>campanulids</taxon>
        <taxon>Asterales</taxon>
        <taxon>Asteraceae</taxon>
        <taxon>Cichorioideae</taxon>
        <taxon>Cichorieae</taxon>
        <taxon>Lactucinae</taxon>
        <taxon>Lactuca</taxon>
    </lineage>
</organism>
<gene>
    <name evidence="2" type="ORF">LSAT_V11C500268310</name>
</gene>
<evidence type="ECO:0000259" key="1">
    <source>
        <dbReference type="Pfam" id="PF05699"/>
    </source>
</evidence>
<dbReference type="AlphaFoldDB" id="A0A9R1VLT4"/>
<feature type="domain" description="HAT C-terminal dimerisation" evidence="1">
    <location>
        <begin position="132"/>
        <end position="191"/>
    </location>
</feature>
<dbReference type="InterPro" id="IPR008906">
    <property type="entry name" value="HATC_C_dom"/>
</dbReference>
<dbReference type="Proteomes" id="UP000235145">
    <property type="component" value="Unassembled WGS sequence"/>
</dbReference>
<protein>
    <recommendedName>
        <fullName evidence="1">HAT C-terminal dimerisation domain-containing protein</fullName>
    </recommendedName>
</protein>
<dbReference type="InterPro" id="IPR012337">
    <property type="entry name" value="RNaseH-like_sf"/>
</dbReference>
<dbReference type="SUPFAM" id="SSF53098">
    <property type="entry name" value="Ribonuclease H-like"/>
    <property type="match status" value="1"/>
</dbReference>
<comment type="caution">
    <text evidence="2">The sequence shown here is derived from an EMBL/GenBank/DDBJ whole genome shotgun (WGS) entry which is preliminary data.</text>
</comment>
<evidence type="ECO:0000313" key="2">
    <source>
        <dbReference type="EMBL" id="KAJ0207132.1"/>
    </source>
</evidence>
<keyword evidence="3" id="KW-1185">Reference proteome</keyword>
<dbReference type="Pfam" id="PF05699">
    <property type="entry name" value="Dimer_Tnp_hAT"/>
    <property type="match status" value="1"/>
</dbReference>
<evidence type="ECO:0000313" key="3">
    <source>
        <dbReference type="Proteomes" id="UP000235145"/>
    </source>
</evidence>
<sequence length="231" mass="27453">MNWLRKRHGWTKIIRPCDTHFGTTSIALRSLYDHKADLQALVISNEFKKMLKWKMLMNVNKIESGDFFVNACVLCDLNEKPTSDYDYEGMQQARKGYDHDKLRYRKEVFQGFLDTVKKNYLGKEVVDLTMSLAKFREWSGDAPILQKFVRILRQTTSSSDCERIWGVFERIHSKRWNRLEHQRLNDLVFFNTTCLYKIHTIYFKNISLLTKSFCLNLSNAMLCFLFPHELI</sequence>
<dbReference type="EMBL" id="NBSK02000005">
    <property type="protein sequence ID" value="KAJ0207132.1"/>
    <property type="molecule type" value="Genomic_DNA"/>
</dbReference>
<accession>A0A9R1VLT4</accession>